<accession>A0A6P8HP41</accession>
<dbReference type="Gene3D" id="2.60.120.200">
    <property type="match status" value="1"/>
</dbReference>
<protein>
    <submittedName>
        <fullName evidence="19">Calsyntenin-1-like</fullName>
    </submittedName>
</protein>
<feature type="chain" id="PRO_5027907770" evidence="16">
    <location>
        <begin position="23"/>
        <end position="985"/>
    </location>
</feature>
<proteinExistence type="inferred from homology"/>
<evidence type="ECO:0000256" key="8">
    <source>
        <dbReference type="ARBA" id="ARBA00023136"/>
    </source>
</evidence>
<dbReference type="GeneID" id="116291367"/>
<evidence type="ECO:0000256" key="12">
    <source>
        <dbReference type="ARBA" id="ARBA00046288"/>
    </source>
</evidence>
<dbReference type="GO" id="GO:0005509">
    <property type="term" value="F:calcium ion binding"/>
    <property type="evidence" value="ECO:0007669"/>
    <property type="project" value="UniProtKB-UniRule"/>
</dbReference>
<evidence type="ECO:0000256" key="7">
    <source>
        <dbReference type="ARBA" id="ARBA00023018"/>
    </source>
</evidence>
<dbReference type="GO" id="GO:0051965">
    <property type="term" value="P:positive regulation of synapse assembly"/>
    <property type="evidence" value="ECO:0007669"/>
    <property type="project" value="TreeGrafter"/>
</dbReference>
<feature type="domain" description="Cadherin" evidence="17">
    <location>
        <begin position="130"/>
        <end position="237"/>
    </location>
</feature>
<feature type="region of interest" description="Disordered" evidence="14">
    <location>
        <begin position="953"/>
        <end position="985"/>
    </location>
</feature>
<dbReference type="Gene3D" id="2.60.40.60">
    <property type="entry name" value="Cadherins"/>
    <property type="match status" value="3"/>
</dbReference>
<dbReference type="SUPFAM" id="SSF49899">
    <property type="entry name" value="Concanavalin A-like lectins/glucanases"/>
    <property type="match status" value="1"/>
</dbReference>
<dbReference type="SUPFAM" id="SSF49313">
    <property type="entry name" value="Cadherin-like"/>
    <property type="match status" value="3"/>
</dbReference>
<feature type="transmembrane region" description="Helical" evidence="15">
    <location>
        <begin position="888"/>
        <end position="909"/>
    </location>
</feature>
<dbReference type="GO" id="GO:0012505">
    <property type="term" value="C:endomembrane system"/>
    <property type="evidence" value="ECO:0007669"/>
    <property type="project" value="UniProtKB-SubCell"/>
</dbReference>
<dbReference type="Pfam" id="PF19699">
    <property type="entry name" value="CLSTN_C"/>
    <property type="match status" value="1"/>
</dbReference>
<dbReference type="InParanoid" id="A0A6P8HP41"/>
<name>A0A6P8HP41_ACTTE</name>
<dbReference type="SMART" id="SM00112">
    <property type="entry name" value="CA"/>
    <property type="match status" value="3"/>
</dbReference>
<dbReference type="PANTHER" id="PTHR14139:SF2">
    <property type="entry name" value="CALSYNTENIN-1"/>
    <property type="match status" value="1"/>
</dbReference>
<sequence length="985" mass="110583">MSLRFVLSILCIIAVTLQQGEAKKRSKEPLQFVQLEYAKALSEYHRTNATVLHVRATGGDGKISYTIEEKGSPFHIDDKGHIWLIKPLNTDENKLCQLTIKATSSKSNEVAYAKVRFDIMNMNKHSPQFEDSNYICAVTENTRKASILPPIRIRDEDHSDAGKLKRIEIVEQEIPFVFNVTKDGAVEVMATRDLDAEKETWFAFDIKAWDGGDPSHSSQPASVKCRVVDANEFAPEFTSDYYSHVVERGRTYKKILQVNAEDKDIGDEFGSICKYIIKTLDVPFKISKDGVLSLDKPLGPEAPNYCAFEVAAIDCGGKMSTKSAHVRINIRDSCELGVEGPSMPTIIIPQCIGKANVAPDIQLNKCSKKMAQANFSALIQLETNAGKGCDRQHYEASGLYKLCGASGIIDILPKPQKNQDWTKHLPTEEDDNTFVFDGKTVADIPDKVIPEDLGEQFTMSTWIKTTAQKGKQIIVAKTDKKTHNRMHFAILKNRNRLVVVHRLEANRGSRDDYCKSDFHYKPKIFDMKWHHLTVVVDGCHVKLFVDGQAEPSFVTDSNYRMHNSHIPTRLVVGAHWLGKENSYTQFFNGSLSGLSIRPKKTTSEQTIRCMFGCREHININTPLPKGFKSELVGANTMKVYGRGKPQEFETILQNIEYQNELFTPTLGVRKVKILPMQENKALQPITVTIRIERNDKPVITVKGCADNAVELKHLKEIGVPVCSTLTIDYKGCQPSDSPVNNVKLLDQAVVKVTPPFTKSESFNFPKQPNGGSTIDDLELKAFMNEDGIIIRGIANYKTYEEVLREMFYVNPNASEYLHHTFTISVSDQNGRFKSDKERLELSILHRARELRPFNLEAIKETLSAEELPGAVSVKDKAVSKTSSMSTGIMAVIIICSASVFIVLVIFGVYRLRKSAKTLQVDATAAEKEEMYWDDTGLSGVRITVNPLQKFQELDLNEDKDSEHGQSDDEDHQEAKQSLEWDEGAI</sequence>
<keyword evidence="1 15" id="KW-0812">Transmembrane</keyword>
<dbReference type="PROSITE" id="PS50268">
    <property type="entry name" value="CADHERIN_2"/>
    <property type="match status" value="3"/>
</dbReference>
<dbReference type="InterPro" id="IPR002126">
    <property type="entry name" value="Cadherin-like_dom"/>
</dbReference>
<feature type="compositionally biased region" description="Basic and acidic residues" evidence="14">
    <location>
        <begin position="956"/>
        <end position="978"/>
    </location>
</feature>
<reference evidence="19" key="1">
    <citation type="submission" date="2025-08" db="UniProtKB">
        <authorList>
            <consortium name="RefSeq"/>
        </authorList>
    </citation>
    <scope>IDENTIFICATION</scope>
    <source>
        <tissue evidence="19">Tentacle</tissue>
    </source>
</reference>
<keyword evidence="3" id="KW-0677">Repeat</keyword>
<evidence type="ECO:0000256" key="4">
    <source>
        <dbReference type="ARBA" id="ARBA00022837"/>
    </source>
</evidence>
<evidence type="ECO:0000313" key="19">
    <source>
        <dbReference type="RefSeq" id="XP_031554397.1"/>
    </source>
</evidence>
<dbReference type="PANTHER" id="PTHR14139">
    <property type="entry name" value="CALSYNTENIN"/>
    <property type="match status" value="1"/>
</dbReference>
<dbReference type="GO" id="GO:0009986">
    <property type="term" value="C:cell surface"/>
    <property type="evidence" value="ECO:0007669"/>
    <property type="project" value="TreeGrafter"/>
</dbReference>
<evidence type="ECO:0000256" key="15">
    <source>
        <dbReference type="SAM" id="Phobius"/>
    </source>
</evidence>
<evidence type="ECO:0000313" key="18">
    <source>
        <dbReference type="Proteomes" id="UP000515163"/>
    </source>
</evidence>
<keyword evidence="9" id="KW-0325">Glycoprotein</keyword>
<evidence type="ECO:0000256" key="13">
    <source>
        <dbReference type="PROSITE-ProRule" id="PRU00043"/>
    </source>
</evidence>
<evidence type="ECO:0000256" key="2">
    <source>
        <dbReference type="ARBA" id="ARBA00022729"/>
    </source>
</evidence>
<dbReference type="OrthoDB" id="10012272at2759"/>
<feature type="signal peptide" evidence="16">
    <location>
        <begin position="1"/>
        <end position="22"/>
    </location>
</feature>
<keyword evidence="5" id="KW-0130">Cell adhesion</keyword>
<evidence type="ECO:0000256" key="1">
    <source>
        <dbReference type="ARBA" id="ARBA00022692"/>
    </source>
</evidence>
<dbReference type="PRINTS" id="PR00205">
    <property type="entry name" value="CADHERIN"/>
</dbReference>
<evidence type="ECO:0000256" key="9">
    <source>
        <dbReference type="ARBA" id="ARBA00023180"/>
    </source>
</evidence>
<evidence type="ECO:0000256" key="14">
    <source>
        <dbReference type="SAM" id="MobiDB-lite"/>
    </source>
</evidence>
<dbReference type="AlphaFoldDB" id="A0A6P8HP41"/>
<dbReference type="InterPro" id="IPR045588">
    <property type="entry name" value="CLSTN_C"/>
</dbReference>
<organism evidence="18 19">
    <name type="scientific">Actinia tenebrosa</name>
    <name type="common">Australian red waratah sea anemone</name>
    <dbReference type="NCBI Taxonomy" id="6105"/>
    <lineage>
        <taxon>Eukaryota</taxon>
        <taxon>Metazoa</taxon>
        <taxon>Cnidaria</taxon>
        <taxon>Anthozoa</taxon>
        <taxon>Hexacorallia</taxon>
        <taxon>Actiniaria</taxon>
        <taxon>Actiniidae</taxon>
        <taxon>Actinia</taxon>
    </lineage>
</organism>
<evidence type="ECO:0000256" key="5">
    <source>
        <dbReference type="ARBA" id="ARBA00022889"/>
    </source>
</evidence>
<keyword evidence="6 15" id="KW-1133">Transmembrane helix</keyword>
<evidence type="ECO:0000256" key="10">
    <source>
        <dbReference type="ARBA" id="ARBA00034103"/>
    </source>
</evidence>
<dbReference type="Pfam" id="PF13385">
    <property type="entry name" value="Laminin_G_3"/>
    <property type="match status" value="1"/>
</dbReference>
<evidence type="ECO:0000256" key="3">
    <source>
        <dbReference type="ARBA" id="ARBA00022737"/>
    </source>
</evidence>
<dbReference type="GO" id="GO:0050806">
    <property type="term" value="P:positive regulation of synaptic transmission"/>
    <property type="evidence" value="ECO:0007669"/>
    <property type="project" value="TreeGrafter"/>
</dbReference>
<dbReference type="CDD" id="cd11304">
    <property type="entry name" value="Cadherin_repeat"/>
    <property type="match status" value="3"/>
</dbReference>
<dbReference type="Proteomes" id="UP000515163">
    <property type="component" value="Unplaced"/>
</dbReference>
<keyword evidence="18" id="KW-1185">Reference proteome</keyword>
<keyword evidence="7" id="KW-0770">Synapse</keyword>
<evidence type="ECO:0000256" key="6">
    <source>
        <dbReference type="ARBA" id="ARBA00022989"/>
    </source>
</evidence>
<keyword evidence="4 13" id="KW-0106">Calcium</keyword>
<keyword evidence="8 15" id="KW-0472">Membrane</keyword>
<feature type="domain" description="Cadherin" evidence="17">
    <location>
        <begin position="33"/>
        <end position="129"/>
    </location>
</feature>
<gene>
    <name evidence="19" type="primary">LOC116291367</name>
</gene>
<comment type="similarity">
    <text evidence="11">Belongs to the calsyntenin family.</text>
</comment>
<dbReference type="InterPro" id="IPR015919">
    <property type="entry name" value="Cadherin-like_sf"/>
</dbReference>
<keyword evidence="2 16" id="KW-0732">Signal</keyword>
<dbReference type="GO" id="GO:0045211">
    <property type="term" value="C:postsynaptic membrane"/>
    <property type="evidence" value="ECO:0007669"/>
    <property type="project" value="TreeGrafter"/>
</dbReference>
<evidence type="ECO:0000259" key="17">
    <source>
        <dbReference type="PROSITE" id="PS50268"/>
    </source>
</evidence>
<dbReference type="KEGG" id="aten:116291367"/>
<dbReference type="InterPro" id="IPR013320">
    <property type="entry name" value="ConA-like_dom_sf"/>
</dbReference>
<dbReference type="RefSeq" id="XP_031554397.1">
    <property type="nucleotide sequence ID" value="XM_031698537.1"/>
</dbReference>
<evidence type="ECO:0000256" key="11">
    <source>
        <dbReference type="ARBA" id="ARBA00035015"/>
    </source>
</evidence>
<dbReference type="FunCoup" id="A0A6P8HP41">
    <property type="interactions" value="575"/>
</dbReference>
<evidence type="ECO:0000256" key="16">
    <source>
        <dbReference type="SAM" id="SignalP"/>
    </source>
</evidence>
<dbReference type="GO" id="GO:0007156">
    <property type="term" value="P:homophilic cell adhesion via plasma membrane adhesion molecules"/>
    <property type="evidence" value="ECO:0007669"/>
    <property type="project" value="InterPro"/>
</dbReference>
<feature type="domain" description="Cadherin" evidence="17">
    <location>
        <begin position="237"/>
        <end position="343"/>
    </location>
</feature>
<comment type="subcellular location">
    <subcellularLocation>
        <location evidence="12">Endomembrane system</location>
        <topology evidence="12">Single-pass type I membrane protein</topology>
    </subcellularLocation>
    <subcellularLocation>
        <location evidence="10">Synapse</location>
    </subcellularLocation>
</comment>